<comment type="cofactor">
    <cofactor evidence="6">
        <name>Fe(3+)</name>
        <dbReference type="ChEBI" id="CHEBI:29034"/>
    </cofactor>
    <text evidence="6">Binds 1 Fe(3+) ion per subunit.</text>
</comment>
<feature type="domain" description="Rubredoxin-like" evidence="8">
    <location>
        <begin position="1"/>
        <end position="56"/>
    </location>
</feature>
<dbReference type="PANTHER" id="PTHR47627:SF1">
    <property type="entry name" value="RUBREDOXIN-1-RELATED"/>
    <property type="match status" value="1"/>
</dbReference>
<keyword evidence="4 7" id="KW-0249">Electron transport</keyword>
<comment type="function">
    <text evidence="1">Rubredoxin is a small nonheme, iron protein lacking acid-labile sulfide. Its single Fe, chelated to 4 Cys, functions as an electron acceptor and may also stabilize the conformation of the molecule.</text>
</comment>
<evidence type="ECO:0000256" key="7">
    <source>
        <dbReference type="RuleBase" id="RU003820"/>
    </source>
</evidence>
<dbReference type="Pfam" id="PF00301">
    <property type="entry name" value="Rubredoxin"/>
    <property type="match status" value="1"/>
</dbReference>
<dbReference type="Proteomes" id="UP001524383">
    <property type="component" value="Unassembled WGS sequence"/>
</dbReference>
<organism evidence="9 10">
    <name type="scientific">Methanocalculus taiwanensis</name>
    <dbReference type="NCBI Taxonomy" id="106207"/>
    <lineage>
        <taxon>Archaea</taxon>
        <taxon>Methanobacteriati</taxon>
        <taxon>Methanobacteriota</taxon>
        <taxon>Stenosarchaea group</taxon>
        <taxon>Methanomicrobia</taxon>
        <taxon>Methanomicrobiales</taxon>
        <taxon>Methanocalculaceae</taxon>
        <taxon>Methanocalculus</taxon>
    </lineage>
</organism>
<evidence type="ECO:0000256" key="3">
    <source>
        <dbReference type="ARBA" id="ARBA00022723"/>
    </source>
</evidence>
<evidence type="ECO:0000256" key="6">
    <source>
        <dbReference type="PIRSR" id="PIRSR000071-1"/>
    </source>
</evidence>
<dbReference type="AlphaFoldDB" id="A0ABD4THI0"/>
<keyword evidence="3 6" id="KW-0479">Metal-binding</keyword>
<protein>
    <recommendedName>
        <fullName evidence="7">Rubredoxin</fullName>
    </recommendedName>
</protein>
<evidence type="ECO:0000256" key="1">
    <source>
        <dbReference type="ARBA" id="ARBA00002360"/>
    </source>
</evidence>
<evidence type="ECO:0000256" key="2">
    <source>
        <dbReference type="ARBA" id="ARBA00022448"/>
    </source>
</evidence>
<comment type="similarity">
    <text evidence="7">Belongs to the rubredoxin family.</text>
</comment>
<sequence length="73" mass="8116">MDSFRCLVCGFIYDPERGDPRRGIEPGTSFEDLPDDYTCPVCGVSVLTQNSAFVRIETCEPVCGFDRAYRNGA</sequence>
<feature type="binding site" evidence="6">
    <location>
        <position position="9"/>
    </location>
    <ligand>
        <name>Fe cation</name>
        <dbReference type="ChEBI" id="CHEBI:24875"/>
    </ligand>
</feature>
<gene>
    <name evidence="9" type="ORF">FTO68_01505</name>
</gene>
<evidence type="ECO:0000313" key="9">
    <source>
        <dbReference type="EMBL" id="MCQ1537669.1"/>
    </source>
</evidence>
<evidence type="ECO:0000313" key="10">
    <source>
        <dbReference type="Proteomes" id="UP001524383"/>
    </source>
</evidence>
<dbReference type="Gene3D" id="2.20.28.10">
    <property type="match status" value="1"/>
</dbReference>
<dbReference type="CDD" id="cd00730">
    <property type="entry name" value="rubredoxin"/>
    <property type="match status" value="1"/>
</dbReference>
<evidence type="ECO:0000259" key="8">
    <source>
        <dbReference type="PROSITE" id="PS50903"/>
    </source>
</evidence>
<dbReference type="GO" id="GO:0046872">
    <property type="term" value="F:metal ion binding"/>
    <property type="evidence" value="ECO:0007669"/>
    <property type="project" value="UniProtKB-KW"/>
</dbReference>
<dbReference type="SUPFAM" id="SSF57802">
    <property type="entry name" value="Rubredoxin-like"/>
    <property type="match status" value="1"/>
</dbReference>
<accession>A0ABD4THI0</accession>
<proteinExistence type="inferred from homology"/>
<reference evidence="9 10" key="1">
    <citation type="submission" date="2019-08" db="EMBL/GenBank/DDBJ databases">
        <authorList>
            <person name="Chen S.-C."/>
            <person name="Lai M.-C."/>
            <person name="You Y.-T."/>
        </authorList>
    </citation>
    <scope>NUCLEOTIDE SEQUENCE [LARGE SCALE GENOMIC DNA]</scope>
    <source>
        <strain evidence="9 10">P2F9704a</strain>
    </source>
</reference>
<feature type="binding site" evidence="6">
    <location>
        <position position="6"/>
    </location>
    <ligand>
        <name>Fe cation</name>
        <dbReference type="ChEBI" id="CHEBI:24875"/>
    </ligand>
</feature>
<comment type="caution">
    <text evidence="9">The sequence shown here is derived from an EMBL/GenBank/DDBJ whole genome shotgun (WGS) entry which is preliminary data.</text>
</comment>
<evidence type="ECO:0000256" key="5">
    <source>
        <dbReference type="ARBA" id="ARBA00023004"/>
    </source>
</evidence>
<dbReference type="FunFam" id="2.20.28.10:FF:000001">
    <property type="entry name" value="Rubredoxin"/>
    <property type="match status" value="1"/>
</dbReference>
<dbReference type="EMBL" id="VOTZ01000002">
    <property type="protein sequence ID" value="MCQ1537669.1"/>
    <property type="molecule type" value="Genomic_DNA"/>
</dbReference>
<dbReference type="InterPro" id="IPR050526">
    <property type="entry name" value="Rubredoxin_ET"/>
</dbReference>
<dbReference type="InterPro" id="IPR024934">
    <property type="entry name" value="Rubredoxin-like_dom"/>
</dbReference>
<dbReference type="PANTHER" id="PTHR47627">
    <property type="entry name" value="RUBREDOXIN"/>
    <property type="match status" value="1"/>
</dbReference>
<keyword evidence="10" id="KW-1185">Reference proteome</keyword>
<dbReference type="InterPro" id="IPR024935">
    <property type="entry name" value="Rubredoxin_dom"/>
</dbReference>
<feature type="binding site" evidence="6">
    <location>
        <position position="39"/>
    </location>
    <ligand>
        <name>Fe cation</name>
        <dbReference type="ChEBI" id="CHEBI:24875"/>
    </ligand>
</feature>
<feature type="binding site" evidence="6">
    <location>
        <position position="42"/>
    </location>
    <ligand>
        <name>Fe cation</name>
        <dbReference type="ChEBI" id="CHEBI:24875"/>
    </ligand>
</feature>
<dbReference type="PROSITE" id="PS50903">
    <property type="entry name" value="RUBREDOXIN_LIKE"/>
    <property type="match status" value="1"/>
</dbReference>
<name>A0ABD4THI0_9EURY</name>
<keyword evidence="2" id="KW-0813">Transport</keyword>
<dbReference type="PRINTS" id="PR00163">
    <property type="entry name" value="RUBREDOXIN"/>
</dbReference>
<keyword evidence="5 6" id="KW-0408">Iron</keyword>
<evidence type="ECO:0000256" key="4">
    <source>
        <dbReference type="ARBA" id="ARBA00022982"/>
    </source>
</evidence>